<keyword evidence="4 8" id="KW-0378">Hydrolase</keyword>
<gene>
    <name evidence="8" type="ORF">MNBD_IGNAVI01-1456</name>
</gene>
<evidence type="ECO:0000256" key="5">
    <source>
        <dbReference type="ARBA" id="ARBA00022842"/>
    </source>
</evidence>
<dbReference type="PANTHER" id="PTHR12992:SF11">
    <property type="entry name" value="MITOCHONDRIAL COENZYME A DIPHOSPHATASE NUDT8"/>
    <property type="match status" value="1"/>
</dbReference>
<evidence type="ECO:0000313" key="8">
    <source>
        <dbReference type="EMBL" id="VAX26547.1"/>
    </source>
</evidence>
<comment type="cofactor">
    <cofactor evidence="1">
        <name>Mn(2+)</name>
        <dbReference type="ChEBI" id="CHEBI:29035"/>
    </cofactor>
</comment>
<dbReference type="SUPFAM" id="SSF55811">
    <property type="entry name" value="Nudix"/>
    <property type="match status" value="1"/>
</dbReference>
<evidence type="ECO:0000259" key="7">
    <source>
        <dbReference type="PROSITE" id="PS51462"/>
    </source>
</evidence>
<accession>A0A3B1DD00</accession>
<dbReference type="Pfam" id="PF00293">
    <property type="entry name" value="NUDIX"/>
    <property type="match status" value="1"/>
</dbReference>
<evidence type="ECO:0000256" key="6">
    <source>
        <dbReference type="ARBA" id="ARBA00023211"/>
    </source>
</evidence>
<dbReference type="GO" id="GO:0046872">
    <property type="term" value="F:metal ion binding"/>
    <property type="evidence" value="ECO:0007669"/>
    <property type="project" value="UniProtKB-KW"/>
</dbReference>
<evidence type="ECO:0000256" key="2">
    <source>
        <dbReference type="ARBA" id="ARBA00001946"/>
    </source>
</evidence>
<proteinExistence type="predicted"/>
<evidence type="ECO:0000256" key="1">
    <source>
        <dbReference type="ARBA" id="ARBA00001936"/>
    </source>
</evidence>
<protein>
    <submittedName>
        <fullName evidence="8">Uncharacterized Nudix hydrolase NudL</fullName>
    </submittedName>
</protein>
<dbReference type="CDD" id="cd03426">
    <property type="entry name" value="NUDIX_CoAse_Nudt7"/>
    <property type="match status" value="1"/>
</dbReference>
<dbReference type="Gene3D" id="3.90.79.10">
    <property type="entry name" value="Nucleoside Triphosphate Pyrophosphohydrolase"/>
    <property type="match status" value="1"/>
</dbReference>
<keyword evidence="6" id="KW-0464">Manganese</keyword>
<dbReference type="InterPro" id="IPR000086">
    <property type="entry name" value="NUDIX_hydrolase_dom"/>
</dbReference>
<sequence length="227" mass="25772">MRASVSYFVNLQMNKEQLKTLKSGLPENPGILGKNEFFNSAVLVPLFLSNGECHLLFEKRAASIRQGGEICFPGGEIENFDDSCIEAAIRETEEEVGIQREDIKIIGRMDTLIGPRGITVEPIVAELNIAGIDNCVIDKTEVEKIFSVPIRYFEENEPKVYKVLSRINYKMFNEKGEEESLIPNDSKEKSYTESERKVLAYKVNGEIIWGITARLVYEIVRKMNNNL</sequence>
<dbReference type="GO" id="GO:0010945">
    <property type="term" value="F:coenzyme A diphosphatase activity"/>
    <property type="evidence" value="ECO:0007669"/>
    <property type="project" value="InterPro"/>
</dbReference>
<organism evidence="8">
    <name type="scientific">hydrothermal vent metagenome</name>
    <dbReference type="NCBI Taxonomy" id="652676"/>
    <lineage>
        <taxon>unclassified sequences</taxon>
        <taxon>metagenomes</taxon>
        <taxon>ecological metagenomes</taxon>
    </lineage>
</organism>
<dbReference type="InterPro" id="IPR045121">
    <property type="entry name" value="CoAse"/>
</dbReference>
<keyword evidence="3" id="KW-0479">Metal-binding</keyword>
<dbReference type="PANTHER" id="PTHR12992">
    <property type="entry name" value="NUDIX HYDROLASE"/>
    <property type="match status" value="1"/>
</dbReference>
<dbReference type="EMBL" id="UOGD01000347">
    <property type="protein sequence ID" value="VAX26547.1"/>
    <property type="molecule type" value="Genomic_DNA"/>
</dbReference>
<name>A0A3B1DD00_9ZZZZ</name>
<evidence type="ECO:0000256" key="4">
    <source>
        <dbReference type="ARBA" id="ARBA00022801"/>
    </source>
</evidence>
<dbReference type="PROSITE" id="PS51462">
    <property type="entry name" value="NUDIX"/>
    <property type="match status" value="1"/>
</dbReference>
<evidence type="ECO:0000256" key="3">
    <source>
        <dbReference type="ARBA" id="ARBA00022723"/>
    </source>
</evidence>
<keyword evidence="5" id="KW-0460">Magnesium</keyword>
<dbReference type="AlphaFoldDB" id="A0A3B1DD00"/>
<comment type="cofactor">
    <cofactor evidence="2">
        <name>Mg(2+)</name>
        <dbReference type="ChEBI" id="CHEBI:18420"/>
    </cofactor>
</comment>
<feature type="domain" description="Nudix hydrolase" evidence="7">
    <location>
        <begin position="37"/>
        <end position="171"/>
    </location>
</feature>
<dbReference type="InterPro" id="IPR015797">
    <property type="entry name" value="NUDIX_hydrolase-like_dom_sf"/>
</dbReference>
<reference evidence="8" key="1">
    <citation type="submission" date="2018-06" db="EMBL/GenBank/DDBJ databases">
        <authorList>
            <person name="Zhirakovskaya E."/>
        </authorList>
    </citation>
    <scope>NUCLEOTIDE SEQUENCE</scope>
</reference>